<keyword evidence="1" id="KW-0808">Transferase</keyword>
<evidence type="ECO:0000256" key="1">
    <source>
        <dbReference type="ARBA" id="ARBA00022679"/>
    </source>
</evidence>
<dbReference type="InterPro" id="IPR016064">
    <property type="entry name" value="NAD/diacylglycerol_kinase_sf"/>
</dbReference>
<dbReference type="GO" id="GO:0005524">
    <property type="term" value="F:ATP binding"/>
    <property type="evidence" value="ECO:0007669"/>
    <property type="project" value="UniProtKB-KW"/>
</dbReference>
<keyword evidence="5" id="KW-0732">Signal</keyword>
<dbReference type="AlphaFoldDB" id="A0A168N4Z1"/>
<evidence type="ECO:0000256" key="5">
    <source>
        <dbReference type="SAM" id="SignalP"/>
    </source>
</evidence>
<reference evidence="7" key="1">
    <citation type="submission" date="2016-04" db="EMBL/GenBank/DDBJ databases">
        <authorList>
            <person name="Evans L.H."/>
            <person name="Alamgir A."/>
            <person name="Owens N."/>
            <person name="Weber N.D."/>
            <person name="Virtaneva K."/>
            <person name="Barbian K."/>
            <person name="Babar A."/>
            <person name="Rosenke K."/>
        </authorList>
    </citation>
    <scope>NUCLEOTIDE SEQUENCE [LARGE SCALE GENOMIC DNA]</scope>
    <source>
        <strain evidence="7">CBS 101.48</strain>
    </source>
</reference>
<sequence>MKVLLLTSLINVILFSSLCFGMQLRKHDQRITEPSAEEVILAAAAIDTNTTTEHHTNTTIGCGMGTMICLTFASDSTDLPVKCGTLTNVPLCPTSGQQQQNKEECKVFCDSDGLKVAKGIHPVQLTYDGEGLRIEGDLNAHKKGKPRTTLGCIPLPPVKTADPTLLPIDNVYLLQVGYNDKTHMIHINTLVPTHPGQQDQSSVDLFKFMYTVDKGQEQECLDFCNTVMTGAYNDTEYQGHAIDIAKELDIQAYDAIVTVSGDGVIHEVMNGFLQRPHDARQAIRKLPLGVIPGGTGNALSICMLGEKQGFDPMMAALQIIKGRPLALDLCSVTYDDHRYFSFLSQNYGITSYADLATENMRWMGDGRTVLGLLKEILSGNSYGMEAAIQIVEDNKDIIQKQYDTAHSSATWIDLADGNNEQQQVVDTIPALNEPVPEDWTKIDGKISFFLTSKTPLLARGMLSHPCALPNDGLLDLLLVRGHHGVLKQLGVFEKVEKGDHIDSSIVEYYKIKAFRLTPKPAPGQKAYVAIDGEHAPLKPFQVQVHPRLATVLSLQPTFINARL</sequence>
<dbReference type="Pfam" id="PF19279">
    <property type="entry name" value="YegS_C"/>
    <property type="match status" value="1"/>
</dbReference>
<evidence type="ECO:0000313" key="7">
    <source>
        <dbReference type="EMBL" id="SAL99825.1"/>
    </source>
</evidence>
<dbReference type="SMART" id="SM00046">
    <property type="entry name" value="DAGKc"/>
    <property type="match status" value="1"/>
</dbReference>
<dbReference type="GO" id="GO:0005737">
    <property type="term" value="C:cytoplasm"/>
    <property type="evidence" value="ECO:0007669"/>
    <property type="project" value="TreeGrafter"/>
</dbReference>
<dbReference type="PANTHER" id="PTHR12358:SF31">
    <property type="entry name" value="ACYLGLYCEROL KINASE, MITOCHONDRIAL"/>
    <property type="match status" value="1"/>
</dbReference>
<keyword evidence="3" id="KW-0418">Kinase</keyword>
<dbReference type="OrthoDB" id="3853857at2759"/>
<dbReference type="GO" id="GO:0046512">
    <property type="term" value="P:sphingosine biosynthetic process"/>
    <property type="evidence" value="ECO:0007669"/>
    <property type="project" value="TreeGrafter"/>
</dbReference>
<feature type="signal peptide" evidence="5">
    <location>
        <begin position="1"/>
        <end position="21"/>
    </location>
</feature>
<keyword evidence="2" id="KW-0547">Nucleotide-binding</keyword>
<dbReference type="GO" id="GO:0001727">
    <property type="term" value="F:lipid kinase activity"/>
    <property type="evidence" value="ECO:0007669"/>
    <property type="project" value="TreeGrafter"/>
</dbReference>
<dbReference type="OMA" id="THMIHIN"/>
<dbReference type="InterPro" id="IPR001206">
    <property type="entry name" value="Diacylglycerol_kinase_cat_dom"/>
</dbReference>
<dbReference type="GO" id="GO:0016020">
    <property type="term" value="C:membrane"/>
    <property type="evidence" value="ECO:0007669"/>
    <property type="project" value="TreeGrafter"/>
</dbReference>
<feature type="domain" description="DAGKc" evidence="6">
    <location>
        <begin position="235"/>
        <end position="336"/>
    </location>
</feature>
<dbReference type="InterPro" id="IPR050187">
    <property type="entry name" value="Lipid_Phosphate_FormReg"/>
</dbReference>
<dbReference type="PANTHER" id="PTHR12358">
    <property type="entry name" value="SPHINGOSINE KINASE"/>
    <property type="match status" value="1"/>
</dbReference>
<dbReference type="PROSITE" id="PS50146">
    <property type="entry name" value="DAGK"/>
    <property type="match status" value="1"/>
</dbReference>
<dbReference type="STRING" id="4829.A0A168N4Z1"/>
<dbReference type="FunCoup" id="A0A168N4Z1">
    <property type="interactions" value="221"/>
</dbReference>
<evidence type="ECO:0000256" key="4">
    <source>
        <dbReference type="ARBA" id="ARBA00022840"/>
    </source>
</evidence>
<keyword evidence="8" id="KW-1185">Reference proteome</keyword>
<gene>
    <name evidence="7" type="primary">ABSGL_05479.1 scaffold 7169</name>
</gene>
<keyword evidence="4" id="KW-0067">ATP-binding</keyword>
<feature type="chain" id="PRO_5007899254" description="DAGKc domain-containing protein" evidence="5">
    <location>
        <begin position="22"/>
        <end position="563"/>
    </location>
</feature>
<dbReference type="SUPFAM" id="SSF111331">
    <property type="entry name" value="NAD kinase/diacylglycerol kinase-like"/>
    <property type="match status" value="1"/>
</dbReference>
<dbReference type="InterPro" id="IPR017438">
    <property type="entry name" value="ATP-NAD_kinase_N"/>
</dbReference>
<dbReference type="EMBL" id="LT553030">
    <property type="protein sequence ID" value="SAL99825.1"/>
    <property type="molecule type" value="Genomic_DNA"/>
</dbReference>
<name>A0A168N4Z1_ABSGL</name>
<evidence type="ECO:0000256" key="2">
    <source>
        <dbReference type="ARBA" id="ARBA00022741"/>
    </source>
</evidence>
<evidence type="ECO:0000259" key="6">
    <source>
        <dbReference type="PROSITE" id="PS50146"/>
    </source>
</evidence>
<dbReference type="Proteomes" id="UP000078561">
    <property type="component" value="Unassembled WGS sequence"/>
</dbReference>
<organism evidence="7">
    <name type="scientific">Absidia glauca</name>
    <name type="common">Pin mould</name>
    <dbReference type="NCBI Taxonomy" id="4829"/>
    <lineage>
        <taxon>Eukaryota</taxon>
        <taxon>Fungi</taxon>
        <taxon>Fungi incertae sedis</taxon>
        <taxon>Mucoromycota</taxon>
        <taxon>Mucoromycotina</taxon>
        <taxon>Mucoromycetes</taxon>
        <taxon>Mucorales</taxon>
        <taxon>Cunninghamellaceae</taxon>
        <taxon>Absidia</taxon>
    </lineage>
</organism>
<evidence type="ECO:0000313" key="8">
    <source>
        <dbReference type="Proteomes" id="UP000078561"/>
    </source>
</evidence>
<proteinExistence type="predicted"/>
<evidence type="ECO:0000256" key="3">
    <source>
        <dbReference type="ARBA" id="ARBA00022777"/>
    </source>
</evidence>
<dbReference type="InterPro" id="IPR045540">
    <property type="entry name" value="YegS/DAGK_C"/>
</dbReference>
<dbReference type="Pfam" id="PF00781">
    <property type="entry name" value="DAGK_cat"/>
    <property type="match status" value="1"/>
</dbReference>
<accession>A0A168N4Z1</accession>
<dbReference type="Gene3D" id="2.60.200.40">
    <property type="match status" value="1"/>
</dbReference>
<dbReference type="Gene3D" id="3.40.50.10330">
    <property type="entry name" value="Probable inorganic polyphosphate/atp-NAD kinase, domain 1"/>
    <property type="match status" value="1"/>
</dbReference>
<protein>
    <recommendedName>
        <fullName evidence="6">DAGKc domain-containing protein</fullName>
    </recommendedName>
</protein>
<dbReference type="InParanoid" id="A0A168N4Z1"/>